<keyword evidence="9" id="KW-0007">Acetylation</keyword>
<dbReference type="CDD" id="cd18432">
    <property type="entry name" value="BRCT_PAXIP1_rpt6_like"/>
    <property type="match status" value="1"/>
</dbReference>
<feature type="compositionally biased region" description="Polar residues" evidence="14">
    <location>
        <begin position="779"/>
        <end position="788"/>
    </location>
</feature>
<accession>A0A6S7HNA4</accession>
<evidence type="ECO:0000256" key="1">
    <source>
        <dbReference type="ARBA" id="ARBA00004123"/>
    </source>
</evidence>
<evidence type="ECO:0000313" key="15">
    <source>
        <dbReference type="EMBL" id="CAB4005859.1"/>
    </source>
</evidence>
<sequence length="1437" mass="159209">MDATQVLDDFDEEELNNSGSKKTVAFLKVQAVGDFPETLFPVYEGENIIGRHDNCDITIPLQAVSKKHACIDVHGKNHLICDYNSRNKTQRNQMFLKPQAFYELVNEVELSFADVTCQYIFAQTEDVVEKDTVSDSGSETASESMMPQSTEDDEEPEEAKKEKVADSPKNEEPEESVEKYLNQPTQDYSYKNPDENSPVFCAETDDDETDDERDNKDETSPGIGSLSLSKEQTPQHSLESNDPTTAATMPCNTLPNTLEPDTIPETPFTQSNDFEPPFKLKRSVDVKVDTSRRISAGNTLAYGLSTLESPNSTRESIDVSESEKEELSCEGTSQVKNKLLFDNTPDQRSPNNNDKRLPDSMSKQDEILDDLLATQLYEPMEIPESPEFLQPFGTEESTEIKDKEPPENKTPEGEKISEGTVSDCQTSEGKTSEGKISEGTVSEGQISEGETSKGKISEGTVSESQTSEGKTSKGKISEGITSEGKISEDKIFDDMMETQAYGLDTLPQDEYEDMATQAYGLMFDADSADTGDELEATQAYGDDIEVPKMSGIFKVPGAMNTQELNEDGSIGARDETAAHNEKVGNEDYDDEMDIQATQNYIENQVKESGETSESSDNFPSLSSFMGLKSDSDSDFKSAKKSSRRKVETKAPPQEVVNESLTSAAVKSSSSIVIEGDNPISTEKRCYVECPGVEDETSRDKEHNDRRTSTRKKSVRGGKKSAATRSKVQDEPNEDTAGVSTTPAKDDLPTTRNDTMTPEDTDEQLETIVVKRGKSRSTRGKTSAATTRSSRGKKNEAVAEDVAEEAEVESLPKGRRSRRKRKISEGNPKTESKNEAESSIVKGDVENMETENKAEKLNMSDDEENNDMFKLQMSAVDSPETDDFIPKKKPVLETKRPARRGKKTTTEELESNDESETTNVEVEKQLAPRAKRSVSTKSARKARGKKNQDLAEVDNDENVTESVSKQAEMIDSNKDGQTLGNQKDSMVKPTKKGRSKKSQGVTEVDSNENIREDVAKQDEMVEKKKGKNTQGQQKDFVEKSTESVEQELPDVMTPVVNTRISRGGRKGKQTTTKKSRNGASGNAVQNLEQVQDKNEMDQPANNMNETKMKEPKTPARGRARKRKSSENSNETTQQKKGTAKKSRKNTTTEENSETKDETHHGRETTASPQDDIKFESPELTPRSLSKRSSSTASTSSTSSVSRSARKGKKQEKEDSEGSVDHSSNVKIIFTGLQDNAFVKAKKIVQTLGGKVVERLEDCTHLVTDKVRRTVKLLCAVSRGIPVVDMSWLDASKKSKSFVDSSSFILEDKEAQKKFNFSMERSVELAQNAGLLDGYKIHVTPHVRPPPNDMKEIIKSAKGEIVSKMPTSRDNDVIVLSCDEDKELCEKAHVEKAYTAELLLTGILRQKLDLDQNRLTFSTTADINSDLNTPVKSKGRRRR</sequence>
<dbReference type="Proteomes" id="UP001152795">
    <property type="component" value="Unassembled WGS sequence"/>
</dbReference>
<dbReference type="SMART" id="SM00292">
    <property type="entry name" value="BRCT"/>
    <property type="match status" value="2"/>
</dbReference>
<dbReference type="InterPro" id="IPR036420">
    <property type="entry name" value="BRCT_dom_sf"/>
</dbReference>
<dbReference type="GO" id="GO:0005694">
    <property type="term" value="C:chromosome"/>
    <property type="evidence" value="ECO:0007669"/>
    <property type="project" value="UniProtKB-SubCell"/>
</dbReference>
<reference evidence="15" key="1">
    <citation type="submission" date="2020-04" db="EMBL/GenBank/DDBJ databases">
        <authorList>
            <person name="Alioto T."/>
            <person name="Alioto T."/>
            <person name="Gomez Garrido J."/>
        </authorList>
    </citation>
    <scope>NUCLEOTIDE SEQUENCE</scope>
    <source>
        <strain evidence="15">A484AB</strain>
    </source>
</reference>
<organism evidence="15 16">
    <name type="scientific">Paramuricea clavata</name>
    <name type="common">Red gorgonian</name>
    <name type="synonym">Violescent sea-whip</name>
    <dbReference type="NCBI Taxonomy" id="317549"/>
    <lineage>
        <taxon>Eukaryota</taxon>
        <taxon>Metazoa</taxon>
        <taxon>Cnidaria</taxon>
        <taxon>Anthozoa</taxon>
        <taxon>Octocorallia</taxon>
        <taxon>Malacalcyonacea</taxon>
        <taxon>Plexauridae</taxon>
        <taxon>Paramuricea</taxon>
    </lineage>
</organism>
<feature type="compositionally biased region" description="Basic and acidic residues" evidence="14">
    <location>
        <begin position="849"/>
        <end position="858"/>
    </location>
</feature>
<gene>
    <name evidence="15" type="ORF">PACLA_8A060893</name>
</gene>
<dbReference type="EMBL" id="CACRXK020005335">
    <property type="protein sequence ID" value="CAB4005859.1"/>
    <property type="molecule type" value="Genomic_DNA"/>
</dbReference>
<dbReference type="SMART" id="SM00240">
    <property type="entry name" value="FHA"/>
    <property type="match status" value="1"/>
</dbReference>
<feature type="region of interest" description="Disordered" evidence="14">
    <location>
        <begin position="558"/>
        <end position="1219"/>
    </location>
</feature>
<evidence type="ECO:0000256" key="9">
    <source>
        <dbReference type="ARBA" id="ARBA00022990"/>
    </source>
</evidence>
<keyword evidence="16" id="KW-1185">Reference proteome</keyword>
<dbReference type="InterPro" id="IPR008984">
    <property type="entry name" value="SMAD_FHA_dom_sf"/>
</dbReference>
<comment type="subcellular location">
    <subcellularLocation>
        <location evidence="2">Chromosome</location>
    </subcellularLocation>
    <subcellularLocation>
        <location evidence="1">Nucleus</location>
    </subcellularLocation>
</comment>
<dbReference type="PANTHER" id="PTHR23196:SF1">
    <property type="entry name" value="PAX-INTERACTING PROTEIN 1"/>
    <property type="match status" value="1"/>
</dbReference>
<feature type="compositionally biased region" description="Polar residues" evidence="14">
    <location>
        <begin position="134"/>
        <end position="149"/>
    </location>
</feature>
<dbReference type="PROSITE" id="PS50006">
    <property type="entry name" value="FHA_DOMAIN"/>
    <property type="match status" value="1"/>
</dbReference>
<evidence type="ECO:0000256" key="13">
    <source>
        <dbReference type="ARBA" id="ARBA00030146"/>
    </source>
</evidence>
<feature type="compositionally biased region" description="Polar residues" evidence="14">
    <location>
        <begin position="226"/>
        <end position="256"/>
    </location>
</feature>
<dbReference type="PANTHER" id="PTHR23196">
    <property type="entry name" value="PAX TRANSCRIPTION ACTIVATION DOMAIN INTERACTING PROTEIN"/>
    <property type="match status" value="1"/>
</dbReference>
<feature type="region of interest" description="Disordered" evidence="14">
    <location>
        <begin position="128"/>
        <end position="276"/>
    </location>
</feature>
<dbReference type="Pfam" id="PF00498">
    <property type="entry name" value="FHA"/>
    <property type="match status" value="1"/>
</dbReference>
<keyword evidence="6" id="KW-0677">Repeat</keyword>
<feature type="compositionally biased region" description="Polar residues" evidence="14">
    <location>
        <begin position="611"/>
        <end position="623"/>
    </location>
</feature>
<dbReference type="CDD" id="cd22665">
    <property type="entry name" value="FHA_MDC1"/>
    <property type="match status" value="1"/>
</dbReference>
<feature type="compositionally biased region" description="Basic and acidic residues" evidence="14">
    <location>
        <begin position="398"/>
        <end position="417"/>
    </location>
</feature>
<feature type="region of interest" description="Disordered" evidence="14">
    <location>
        <begin position="304"/>
        <end position="489"/>
    </location>
</feature>
<evidence type="ECO:0000256" key="12">
    <source>
        <dbReference type="ARBA" id="ARBA00023858"/>
    </source>
</evidence>
<dbReference type="SUPFAM" id="SSF49879">
    <property type="entry name" value="SMAD/FHA domain"/>
    <property type="match status" value="1"/>
</dbReference>
<evidence type="ECO:0000256" key="4">
    <source>
        <dbReference type="ARBA" id="ARBA00022454"/>
    </source>
</evidence>
<name>A0A6S7HNA4_PARCT</name>
<feature type="compositionally biased region" description="Polar residues" evidence="14">
    <location>
        <begin position="439"/>
        <end position="449"/>
    </location>
</feature>
<evidence type="ECO:0000256" key="14">
    <source>
        <dbReference type="SAM" id="MobiDB-lite"/>
    </source>
</evidence>
<dbReference type="InterPro" id="IPR001357">
    <property type="entry name" value="BRCT_dom"/>
</dbReference>
<feature type="compositionally biased region" description="Polar residues" evidence="14">
    <location>
        <begin position="1076"/>
        <end position="1088"/>
    </location>
</feature>
<dbReference type="CDD" id="cd17744">
    <property type="entry name" value="BRCT_MDC1_rpt1"/>
    <property type="match status" value="1"/>
</dbReference>
<dbReference type="InterPro" id="IPR000253">
    <property type="entry name" value="FHA_dom"/>
</dbReference>
<feature type="compositionally biased region" description="Basic and acidic residues" evidence="14">
    <location>
        <begin position="353"/>
        <end position="366"/>
    </location>
</feature>
<dbReference type="OrthoDB" id="342264at2759"/>
<keyword evidence="8" id="KW-0832">Ubl conjugation</keyword>
<evidence type="ECO:0000256" key="7">
    <source>
        <dbReference type="ARBA" id="ARBA00022763"/>
    </source>
</evidence>
<feature type="compositionally biased region" description="Acidic residues" evidence="14">
    <location>
        <begin position="797"/>
        <end position="807"/>
    </location>
</feature>
<feature type="compositionally biased region" description="Basic and acidic residues" evidence="14">
    <location>
        <begin position="158"/>
        <end position="171"/>
    </location>
</feature>
<feature type="compositionally biased region" description="Polar residues" evidence="14">
    <location>
        <begin position="1125"/>
        <end position="1135"/>
    </location>
</feature>
<dbReference type="Gene3D" id="2.60.200.20">
    <property type="match status" value="1"/>
</dbReference>
<keyword evidence="7" id="KW-0227">DNA damage</keyword>
<dbReference type="Pfam" id="PF16770">
    <property type="entry name" value="RTT107_BRCT_5"/>
    <property type="match status" value="1"/>
</dbReference>
<feature type="compositionally biased region" description="Low complexity" evidence="14">
    <location>
        <begin position="662"/>
        <end position="673"/>
    </location>
</feature>
<evidence type="ECO:0000256" key="3">
    <source>
        <dbReference type="ARBA" id="ARBA00015014"/>
    </source>
</evidence>
<feature type="compositionally biased region" description="Basic and acidic residues" evidence="14">
    <location>
        <begin position="1007"/>
        <end position="1022"/>
    </location>
</feature>
<evidence type="ECO:0000313" key="16">
    <source>
        <dbReference type="Proteomes" id="UP001152795"/>
    </source>
</evidence>
<evidence type="ECO:0000256" key="8">
    <source>
        <dbReference type="ARBA" id="ARBA00022843"/>
    </source>
</evidence>
<feature type="compositionally biased region" description="Basic residues" evidence="14">
    <location>
        <begin position="812"/>
        <end position="821"/>
    </location>
</feature>
<dbReference type="SUPFAM" id="SSF52113">
    <property type="entry name" value="BRCT domain"/>
    <property type="match status" value="1"/>
</dbReference>
<keyword evidence="11" id="KW-0131">Cell cycle</keyword>
<feature type="compositionally biased region" description="Basic residues" evidence="14">
    <location>
        <begin position="928"/>
        <end position="944"/>
    </location>
</feature>
<feature type="compositionally biased region" description="Low complexity" evidence="14">
    <location>
        <begin position="1178"/>
        <end position="1201"/>
    </location>
</feature>
<evidence type="ECO:0000256" key="10">
    <source>
        <dbReference type="ARBA" id="ARBA00023242"/>
    </source>
</evidence>
<evidence type="ECO:0000256" key="5">
    <source>
        <dbReference type="ARBA" id="ARBA00022499"/>
    </source>
</evidence>
<keyword evidence="4" id="KW-0158">Chromosome</keyword>
<feature type="compositionally biased region" description="Basic residues" evidence="14">
    <location>
        <begin position="1061"/>
        <end position="1075"/>
    </location>
</feature>
<dbReference type="GO" id="GO:0005634">
    <property type="term" value="C:nucleus"/>
    <property type="evidence" value="ECO:0007669"/>
    <property type="project" value="UniProtKB-SubCell"/>
</dbReference>
<evidence type="ECO:0000256" key="2">
    <source>
        <dbReference type="ARBA" id="ARBA00004286"/>
    </source>
</evidence>
<dbReference type="Pfam" id="PF16589">
    <property type="entry name" value="BRCT_2"/>
    <property type="match status" value="1"/>
</dbReference>
<evidence type="ECO:0000256" key="11">
    <source>
        <dbReference type="ARBA" id="ARBA00023306"/>
    </source>
</evidence>
<dbReference type="InterPro" id="IPR051579">
    <property type="entry name" value="DDR_Transcriptional_Reg"/>
</dbReference>
<feature type="compositionally biased region" description="Acidic residues" evidence="14">
    <location>
        <begin position="203"/>
        <end position="212"/>
    </location>
</feature>
<evidence type="ECO:0000256" key="6">
    <source>
        <dbReference type="ARBA" id="ARBA00022737"/>
    </source>
</evidence>
<feature type="compositionally biased region" description="Polar residues" evidence="14">
    <location>
        <begin position="459"/>
        <end position="469"/>
    </location>
</feature>
<protein>
    <recommendedName>
        <fullName evidence="3">Mediator of DNA damage checkpoint protein 1</fullName>
    </recommendedName>
    <alternativeName>
        <fullName evidence="13">PAX transactivation activation domain-interacting protein</fullName>
    </alternativeName>
    <alternativeName>
        <fullName evidence="12">PAX-interacting protein 1</fullName>
    </alternativeName>
</protein>
<dbReference type="GO" id="GO:0006974">
    <property type="term" value="P:DNA damage response"/>
    <property type="evidence" value="ECO:0007669"/>
    <property type="project" value="UniProtKB-KW"/>
</dbReference>
<feature type="compositionally biased region" description="Basic and acidic residues" evidence="14">
    <location>
        <begin position="695"/>
        <end position="707"/>
    </location>
</feature>
<proteinExistence type="predicted"/>
<feature type="compositionally biased region" description="Basic and acidic residues" evidence="14">
    <location>
        <begin position="883"/>
        <end position="895"/>
    </location>
</feature>
<feature type="compositionally biased region" description="Basic and acidic residues" evidence="14">
    <location>
        <begin position="315"/>
        <end position="327"/>
    </location>
</feature>
<dbReference type="Gene3D" id="3.40.50.10190">
    <property type="entry name" value="BRCT domain"/>
    <property type="match status" value="2"/>
</dbReference>
<keyword evidence="5" id="KW-1017">Isopeptide bond</keyword>
<feature type="compositionally biased region" description="Basic residues" evidence="14">
    <location>
        <begin position="708"/>
        <end position="718"/>
    </location>
</feature>
<dbReference type="PROSITE" id="PS50172">
    <property type="entry name" value="BRCT"/>
    <property type="match status" value="1"/>
</dbReference>
<feature type="compositionally biased region" description="Polar residues" evidence="14">
    <location>
        <begin position="974"/>
        <end position="983"/>
    </location>
</feature>
<keyword evidence="10" id="KW-0539">Nucleus</keyword>
<feature type="compositionally biased region" description="Basic and acidic residues" evidence="14">
    <location>
        <begin position="572"/>
        <end position="585"/>
    </location>
</feature>
<feature type="compositionally biased region" description="Polar residues" evidence="14">
    <location>
        <begin position="419"/>
        <end position="429"/>
    </location>
</feature>
<comment type="caution">
    <text evidence="15">The sequence shown here is derived from an EMBL/GenBank/DDBJ whole genome shotgun (WGS) entry which is preliminary data.</text>
</comment>
<feature type="compositionally biased region" description="Acidic residues" evidence="14">
    <location>
        <begin position="906"/>
        <end position="915"/>
    </location>
</feature>
<feature type="compositionally biased region" description="Basic and acidic residues" evidence="14">
    <location>
        <begin position="1151"/>
        <end position="1162"/>
    </location>
</feature>